<feature type="domain" description="N-acetyltransferase" evidence="1">
    <location>
        <begin position="13"/>
        <end position="157"/>
    </location>
</feature>
<dbReference type="SUPFAM" id="SSF55729">
    <property type="entry name" value="Acyl-CoA N-acyltransferases (Nat)"/>
    <property type="match status" value="1"/>
</dbReference>
<name>A0A1X6Y6F4_9RHOB</name>
<sequence>MLKLTTNYHSRATDLPDLFRDVFAASEGEEEGTLIGALVSDLLATTERDDLMVSLALDGDLLVGCILFSRLRYDQDPRQVFLMAPVAIRTDRQKTGIGQKLIGFGLEELRRRQVDWAVTYGDPVYYTKSGFQPITEETARAPKPLSMPHGWLGQPLNGEAMKPIKGPSRCVSAFDNPGLW</sequence>
<evidence type="ECO:0000313" key="3">
    <source>
        <dbReference type="Proteomes" id="UP000193778"/>
    </source>
</evidence>
<accession>A0A1X6Y6F4</accession>
<dbReference type="OrthoDB" id="9797178at2"/>
<dbReference type="Proteomes" id="UP000193778">
    <property type="component" value="Unassembled WGS sequence"/>
</dbReference>
<dbReference type="GO" id="GO:0016747">
    <property type="term" value="F:acyltransferase activity, transferring groups other than amino-acyl groups"/>
    <property type="evidence" value="ECO:0007669"/>
    <property type="project" value="InterPro"/>
</dbReference>
<evidence type="ECO:0000313" key="2">
    <source>
        <dbReference type="EMBL" id="SLN11402.1"/>
    </source>
</evidence>
<dbReference type="AlphaFoldDB" id="A0A1X6Y6F4"/>
<gene>
    <name evidence="2" type="ORF">RUM8411_00156</name>
</gene>
<dbReference type="InterPro" id="IPR016181">
    <property type="entry name" value="Acyl_CoA_acyltransferase"/>
</dbReference>
<evidence type="ECO:0000259" key="1">
    <source>
        <dbReference type="PROSITE" id="PS51186"/>
    </source>
</evidence>
<keyword evidence="3" id="KW-1185">Reference proteome</keyword>
<dbReference type="Gene3D" id="3.40.630.30">
    <property type="match status" value="1"/>
</dbReference>
<dbReference type="CDD" id="cd04301">
    <property type="entry name" value="NAT_SF"/>
    <property type="match status" value="1"/>
</dbReference>
<proteinExistence type="predicted"/>
<organism evidence="2 3">
    <name type="scientific">Ruegeria meonggei</name>
    <dbReference type="NCBI Taxonomy" id="1446476"/>
    <lineage>
        <taxon>Bacteria</taxon>
        <taxon>Pseudomonadati</taxon>
        <taxon>Pseudomonadota</taxon>
        <taxon>Alphaproteobacteria</taxon>
        <taxon>Rhodobacterales</taxon>
        <taxon>Roseobacteraceae</taxon>
        <taxon>Ruegeria</taxon>
    </lineage>
</organism>
<dbReference type="EMBL" id="FWFP01000001">
    <property type="protein sequence ID" value="SLN11402.1"/>
    <property type="molecule type" value="Genomic_DNA"/>
</dbReference>
<dbReference type="PROSITE" id="PS51186">
    <property type="entry name" value="GNAT"/>
    <property type="match status" value="1"/>
</dbReference>
<protein>
    <recommendedName>
        <fullName evidence="1">N-acetyltransferase domain-containing protein</fullName>
    </recommendedName>
</protein>
<dbReference type="RefSeq" id="WP_085820733.1">
    <property type="nucleotide sequence ID" value="NZ_FWFP01000001.1"/>
</dbReference>
<reference evidence="3" key="1">
    <citation type="submission" date="2017-03" db="EMBL/GenBank/DDBJ databases">
        <authorList>
            <person name="Rodrigo-Torres L."/>
            <person name="Arahal R.D."/>
            <person name="Lucena T."/>
        </authorList>
    </citation>
    <scope>NUCLEOTIDE SEQUENCE [LARGE SCALE GENOMIC DNA]</scope>
    <source>
        <strain evidence="3">CECT 8411</strain>
    </source>
</reference>
<dbReference type="InterPro" id="IPR000182">
    <property type="entry name" value="GNAT_dom"/>
</dbReference>